<reference evidence="1" key="1">
    <citation type="submission" date="2018-05" db="EMBL/GenBank/DDBJ databases">
        <authorList>
            <person name="Lanie J.A."/>
            <person name="Ng W.-L."/>
            <person name="Kazmierczak K.M."/>
            <person name="Andrzejewski T.M."/>
            <person name="Davidsen T.M."/>
            <person name="Wayne K.J."/>
            <person name="Tettelin H."/>
            <person name="Glass J.I."/>
            <person name="Rusch D."/>
            <person name="Podicherti R."/>
            <person name="Tsui H.-C.T."/>
            <person name="Winkler M.E."/>
        </authorList>
    </citation>
    <scope>NUCLEOTIDE SEQUENCE</scope>
</reference>
<organism evidence="1">
    <name type="scientific">marine metagenome</name>
    <dbReference type="NCBI Taxonomy" id="408172"/>
    <lineage>
        <taxon>unclassified sequences</taxon>
        <taxon>metagenomes</taxon>
        <taxon>ecological metagenomes</taxon>
    </lineage>
</organism>
<dbReference type="EMBL" id="UINC01138159">
    <property type="protein sequence ID" value="SVD23930.1"/>
    <property type="molecule type" value="Genomic_DNA"/>
</dbReference>
<protein>
    <submittedName>
        <fullName evidence="1">Uncharacterized protein</fullName>
    </submittedName>
</protein>
<gene>
    <name evidence="1" type="ORF">METZ01_LOCUS376784</name>
</gene>
<proteinExistence type="predicted"/>
<accession>A0A382TPF1</accession>
<sequence>MSFKHKKNGKWYNGNGEEINNPNAYACAIYGQPYKDMWDGTPNTCDDKIDCGCGCSNQNSEVNDDYDEPIGPTADEEAQSLGYADYNDYCDEYWEGHTGGELGEPSYPEIDDHNEVDDYNTDCDESIEIHTEDYC</sequence>
<dbReference type="AlphaFoldDB" id="A0A382TPF1"/>
<evidence type="ECO:0000313" key="1">
    <source>
        <dbReference type="EMBL" id="SVD23930.1"/>
    </source>
</evidence>
<name>A0A382TPF1_9ZZZZ</name>
<feature type="non-terminal residue" evidence="1">
    <location>
        <position position="135"/>
    </location>
</feature>